<evidence type="ECO:0000256" key="1">
    <source>
        <dbReference type="SAM" id="MobiDB-lite"/>
    </source>
</evidence>
<gene>
    <name evidence="3" type="ORF">H9784_04930</name>
</gene>
<sequence>MCCNRRPETARTPQAAAPAEAPGAHRRPRERPCAAASPIRSGRRDDWGAARPPVASVRPRPAATGAAGDPEDIWRAVRARLSPNARLILRVLDEDGAAFARLIRAYGGQALRIPRRLPPPDHELCRRLGEAMLQRLMATFGGTVVYVPRCRFLLAAVHRLRIIRRYYRYTSSGDSGAAAVRTLAREEGLSDRRIRQILNTCDELPPGAEALPQLLDT</sequence>
<feature type="domain" description="Mor transcription activator" evidence="2">
    <location>
        <begin position="121"/>
        <end position="201"/>
    </location>
</feature>
<dbReference type="InterPro" id="IPR009057">
    <property type="entry name" value="Homeodomain-like_sf"/>
</dbReference>
<protein>
    <recommendedName>
        <fullName evidence="2">Mor transcription activator domain-containing protein</fullName>
    </recommendedName>
</protein>
<reference evidence="3" key="1">
    <citation type="journal article" date="2021" name="PeerJ">
        <title>Extensive microbial diversity within the chicken gut microbiome revealed by metagenomics and culture.</title>
        <authorList>
            <person name="Gilroy R."/>
            <person name="Ravi A."/>
            <person name="Getino M."/>
            <person name="Pursley I."/>
            <person name="Horton D.L."/>
            <person name="Alikhan N.F."/>
            <person name="Baker D."/>
            <person name="Gharbi K."/>
            <person name="Hall N."/>
            <person name="Watson M."/>
            <person name="Adriaenssens E.M."/>
            <person name="Foster-Nyarko E."/>
            <person name="Jarju S."/>
            <person name="Secka A."/>
            <person name="Antonio M."/>
            <person name="Oren A."/>
            <person name="Chaudhuri R.R."/>
            <person name="La Ragione R."/>
            <person name="Hildebrand F."/>
            <person name="Pallen M.J."/>
        </authorList>
    </citation>
    <scope>NUCLEOTIDE SEQUENCE</scope>
    <source>
        <strain evidence="3">5032</strain>
    </source>
</reference>
<comment type="caution">
    <text evidence="3">The sequence shown here is derived from an EMBL/GenBank/DDBJ whole genome shotgun (WGS) entry which is preliminary data.</text>
</comment>
<proteinExistence type="predicted"/>
<dbReference type="InterPro" id="IPR014875">
    <property type="entry name" value="Mor_transcription_activator"/>
</dbReference>
<dbReference type="SUPFAM" id="SSF46689">
    <property type="entry name" value="Homeodomain-like"/>
    <property type="match status" value="1"/>
</dbReference>
<evidence type="ECO:0000313" key="3">
    <source>
        <dbReference type="EMBL" id="HJA78900.1"/>
    </source>
</evidence>
<name>A0A9D2KRI3_9BACT</name>
<dbReference type="Proteomes" id="UP000823821">
    <property type="component" value="Unassembled WGS sequence"/>
</dbReference>
<dbReference type="EMBL" id="DWZD01000033">
    <property type="protein sequence ID" value="HJA78900.1"/>
    <property type="molecule type" value="Genomic_DNA"/>
</dbReference>
<dbReference type="AlphaFoldDB" id="A0A9D2KRI3"/>
<feature type="compositionally biased region" description="Low complexity" evidence="1">
    <location>
        <begin position="10"/>
        <end position="22"/>
    </location>
</feature>
<organism evidence="3 4">
    <name type="scientific">Candidatus Desulfovibrio intestinavium</name>
    <dbReference type="NCBI Taxonomy" id="2838534"/>
    <lineage>
        <taxon>Bacteria</taxon>
        <taxon>Pseudomonadati</taxon>
        <taxon>Thermodesulfobacteriota</taxon>
        <taxon>Desulfovibrionia</taxon>
        <taxon>Desulfovibrionales</taxon>
        <taxon>Desulfovibrionaceae</taxon>
        <taxon>Desulfovibrio</taxon>
    </lineage>
</organism>
<evidence type="ECO:0000313" key="4">
    <source>
        <dbReference type="Proteomes" id="UP000823821"/>
    </source>
</evidence>
<feature type="region of interest" description="Disordered" evidence="1">
    <location>
        <begin position="1"/>
        <end position="68"/>
    </location>
</feature>
<accession>A0A9D2KRI3</accession>
<feature type="compositionally biased region" description="Low complexity" evidence="1">
    <location>
        <begin position="49"/>
        <end position="63"/>
    </location>
</feature>
<evidence type="ECO:0000259" key="2">
    <source>
        <dbReference type="Pfam" id="PF08765"/>
    </source>
</evidence>
<reference evidence="3" key="2">
    <citation type="submission" date="2021-04" db="EMBL/GenBank/DDBJ databases">
        <authorList>
            <person name="Gilroy R."/>
        </authorList>
    </citation>
    <scope>NUCLEOTIDE SEQUENCE</scope>
    <source>
        <strain evidence="3">5032</strain>
    </source>
</reference>
<dbReference type="Pfam" id="PF08765">
    <property type="entry name" value="Mor"/>
    <property type="match status" value="1"/>
</dbReference>